<proteinExistence type="predicted"/>
<feature type="compositionally biased region" description="Gly residues" evidence="1">
    <location>
        <begin position="201"/>
        <end position="211"/>
    </location>
</feature>
<dbReference type="PROSITE" id="PS51257">
    <property type="entry name" value="PROKAR_LIPOPROTEIN"/>
    <property type="match status" value="1"/>
</dbReference>
<organism evidence="2 3">
    <name type="scientific">Sphingomonas quercus</name>
    <dbReference type="NCBI Taxonomy" id="2842451"/>
    <lineage>
        <taxon>Bacteria</taxon>
        <taxon>Pseudomonadati</taxon>
        <taxon>Pseudomonadota</taxon>
        <taxon>Alphaproteobacteria</taxon>
        <taxon>Sphingomonadales</taxon>
        <taxon>Sphingomonadaceae</taxon>
        <taxon>Sphingomonas</taxon>
    </lineage>
</organism>
<dbReference type="EMBL" id="JAHKRT010000008">
    <property type="protein sequence ID" value="MBU3079028.1"/>
    <property type="molecule type" value="Genomic_DNA"/>
</dbReference>
<dbReference type="RefSeq" id="WP_216326382.1">
    <property type="nucleotide sequence ID" value="NZ_JAHKRT010000008.1"/>
</dbReference>
<dbReference type="Proteomes" id="UP000776276">
    <property type="component" value="Unassembled WGS sequence"/>
</dbReference>
<dbReference type="Pfam" id="PF09476">
    <property type="entry name" value="Pilus_CpaD"/>
    <property type="match status" value="1"/>
</dbReference>
<evidence type="ECO:0000313" key="2">
    <source>
        <dbReference type="EMBL" id="MBU3079028.1"/>
    </source>
</evidence>
<comment type="caution">
    <text evidence="2">The sequence shown here is derived from an EMBL/GenBank/DDBJ whole genome shotgun (WGS) entry which is preliminary data.</text>
</comment>
<evidence type="ECO:0000313" key="3">
    <source>
        <dbReference type="Proteomes" id="UP000776276"/>
    </source>
</evidence>
<feature type="region of interest" description="Disordered" evidence="1">
    <location>
        <begin position="179"/>
        <end position="211"/>
    </location>
</feature>
<protein>
    <submittedName>
        <fullName evidence="2">CpaD family pilus assembly protein</fullName>
    </submittedName>
</protein>
<evidence type="ECO:0000256" key="1">
    <source>
        <dbReference type="SAM" id="MobiDB-lite"/>
    </source>
</evidence>
<name>A0ABS6BL41_9SPHN</name>
<sequence length="211" mass="20604">MRPLPLLALALLAGCGHDQNMTIAPAPAHRPVVTSVDHPIDLAITTAGLAPGEAPRLAGFLAGLGVGRGDRVVTNAEGPARDAIARVVAAQGLLLGGDSGPPAQYGAAVRVVVSRATASVSGCPDWQGGQRASAAATSGNFGCATNANLAAMIADPADLVRGRDNGGASEADVAVKAIKSWRDAKPTGEGGLKSDSTAGASGSGQGGGSGQ</sequence>
<gene>
    <name evidence="2" type="ORF">KOF26_14295</name>
</gene>
<dbReference type="InterPro" id="IPR019027">
    <property type="entry name" value="Pilus_biogenesis_CpaD-related"/>
</dbReference>
<accession>A0ABS6BL41</accession>
<keyword evidence="3" id="KW-1185">Reference proteome</keyword>
<reference evidence="2 3" key="1">
    <citation type="submission" date="2021-06" db="EMBL/GenBank/DDBJ databases">
        <title>Sphingomonas sp. XMGL2, whole genome shotgun sequencing project.</title>
        <authorList>
            <person name="Zhao G."/>
            <person name="Shen L."/>
        </authorList>
    </citation>
    <scope>NUCLEOTIDE SEQUENCE [LARGE SCALE GENOMIC DNA]</scope>
    <source>
        <strain evidence="2 3">XMGL2</strain>
    </source>
</reference>